<dbReference type="AlphaFoldDB" id="A0AAV2CU30"/>
<sequence length="90" mass="9727">MSKRTASPLGVHGLASIFKVLLTVNSSRGSNCRILLGLIAVHCFGLQFTAIVDRELPWETVICAWVTLFARFLPLFVQLSTPGLVSPVGS</sequence>
<reference evidence="1 2" key="1">
    <citation type="submission" date="2024-04" db="EMBL/GenBank/DDBJ databases">
        <authorList>
            <person name="Fracassetti M."/>
        </authorList>
    </citation>
    <scope>NUCLEOTIDE SEQUENCE [LARGE SCALE GENOMIC DNA]</scope>
</reference>
<proteinExistence type="predicted"/>
<evidence type="ECO:0000313" key="1">
    <source>
        <dbReference type="EMBL" id="CAL1359636.1"/>
    </source>
</evidence>
<dbReference type="EMBL" id="OZ034814">
    <property type="protein sequence ID" value="CAL1359636.1"/>
    <property type="molecule type" value="Genomic_DNA"/>
</dbReference>
<gene>
    <name evidence="1" type="ORF">LTRI10_LOCUS7110</name>
</gene>
<accession>A0AAV2CU30</accession>
<name>A0AAV2CU30_9ROSI</name>
<organism evidence="1 2">
    <name type="scientific">Linum trigynum</name>
    <dbReference type="NCBI Taxonomy" id="586398"/>
    <lineage>
        <taxon>Eukaryota</taxon>
        <taxon>Viridiplantae</taxon>
        <taxon>Streptophyta</taxon>
        <taxon>Embryophyta</taxon>
        <taxon>Tracheophyta</taxon>
        <taxon>Spermatophyta</taxon>
        <taxon>Magnoliopsida</taxon>
        <taxon>eudicotyledons</taxon>
        <taxon>Gunneridae</taxon>
        <taxon>Pentapetalae</taxon>
        <taxon>rosids</taxon>
        <taxon>fabids</taxon>
        <taxon>Malpighiales</taxon>
        <taxon>Linaceae</taxon>
        <taxon>Linum</taxon>
    </lineage>
</organism>
<protein>
    <submittedName>
        <fullName evidence="1">Uncharacterized protein</fullName>
    </submittedName>
</protein>
<keyword evidence="2" id="KW-1185">Reference proteome</keyword>
<dbReference type="Proteomes" id="UP001497516">
    <property type="component" value="Chromosome 10"/>
</dbReference>
<evidence type="ECO:0000313" key="2">
    <source>
        <dbReference type="Proteomes" id="UP001497516"/>
    </source>
</evidence>